<dbReference type="STRING" id="13706.A0A1X2H352"/>
<dbReference type="PROSITE" id="PS00080">
    <property type="entry name" value="MULTICOPPER_OXIDASE2"/>
    <property type="match status" value="1"/>
</dbReference>
<name>A0A1X2H352_SYNRA</name>
<sequence>MVSLLHPLAAAGLLIKALSLTTFLASMPSVMGSTFQDKAVDIRTIELNITRAFLNPDCSNYKGAVLLVNGQLPGPTIAVNKGDRVRILVRNLIEGVAVDQMDMNDTALGGTGDEISIHFHGIRQVGSVAADGVPYITQDPIPSGSVFVHEFDLVGQSGTYFYHAHTGIKSETVFGPFLVYESPEARPLSSTSGLLQAGENSYDEERTLVISELWHRTNTDFENYLLGPDFAGIPEADSVLINGKTMYNPANPPASGCEGYSVISVPPGKTIRLRIIGAQDFRTFGFAVAGHNLTIIEVDGDLVRPFEVSFLEVAPGQRFSVLLHTNRPAAAYAISLVRRWAEGIPPETNGAAILRYESDKHDPDNMRLPSPKPTFPAVDVPYWDWPSIQPAHHNQSLLDVAAVSRVIKLRATTAVMPSDNSTRWFINGVTFIDPAVTLLHDLATGTRKRPETLAVLRDRQNTGYDGALGTYPLHYGEVIDIVLQSTHAPSEPCRSHPWHTHGHSHYEIATGAGEYDEERDGRTRNMPTPIHKDVTMVYPVLDPIEENRTLADGETYGCGWSKIRLYADNPGFWAVHCHNTPHMIMGMMVVFEEAPELIVAENMGKTKEESFAKKK</sequence>
<dbReference type="CDD" id="cd04206">
    <property type="entry name" value="CuRO_1_LCC_like"/>
    <property type="match status" value="1"/>
</dbReference>
<dbReference type="GO" id="GO:0005507">
    <property type="term" value="F:copper ion binding"/>
    <property type="evidence" value="ECO:0007669"/>
    <property type="project" value="InterPro"/>
</dbReference>
<dbReference type="Gene3D" id="2.60.40.420">
    <property type="entry name" value="Cupredoxins - blue copper proteins"/>
    <property type="match status" value="3"/>
</dbReference>
<dbReference type="CDD" id="cd04205">
    <property type="entry name" value="CuRO_2_LCC_like"/>
    <property type="match status" value="1"/>
</dbReference>
<dbReference type="InterPro" id="IPR001117">
    <property type="entry name" value="Cu-oxidase_2nd"/>
</dbReference>
<feature type="domain" description="Plastocyanin-like" evidence="7">
    <location>
        <begin position="438"/>
        <end position="539"/>
    </location>
</feature>
<evidence type="ECO:0000313" key="10">
    <source>
        <dbReference type="Proteomes" id="UP000242180"/>
    </source>
</evidence>
<comment type="similarity">
    <text evidence="1">Belongs to the multicopper oxidase family.</text>
</comment>
<feature type="domain" description="Plastocyanin-like" evidence="6">
    <location>
        <begin position="205"/>
        <end position="357"/>
    </location>
</feature>
<evidence type="ECO:0000259" key="7">
    <source>
        <dbReference type="Pfam" id="PF07731"/>
    </source>
</evidence>
<feature type="domain" description="Plastocyanin-like" evidence="7">
    <location>
        <begin position="557"/>
        <end position="595"/>
    </location>
</feature>
<proteinExistence type="inferred from homology"/>
<evidence type="ECO:0000256" key="3">
    <source>
        <dbReference type="ARBA" id="ARBA00023002"/>
    </source>
</evidence>
<keyword evidence="5" id="KW-0732">Signal</keyword>
<dbReference type="PANTHER" id="PTHR11709">
    <property type="entry name" value="MULTI-COPPER OXIDASE"/>
    <property type="match status" value="1"/>
</dbReference>
<evidence type="ECO:0000256" key="5">
    <source>
        <dbReference type="SAM" id="SignalP"/>
    </source>
</evidence>
<feature type="chain" id="PRO_5013185556" evidence="5">
    <location>
        <begin position="33"/>
        <end position="615"/>
    </location>
</feature>
<dbReference type="InterPro" id="IPR008972">
    <property type="entry name" value="Cupredoxin"/>
</dbReference>
<evidence type="ECO:0000259" key="6">
    <source>
        <dbReference type="Pfam" id="PF00394"/>
    </source>
</evidence>
<dbReference type="InParanoid" id="A0A1X2H352"/>
<keyword evidence="3" id="KW-0560">Oxidoreductase</keyword>
<evidence type="ECO:0000259" key="8">
    <source>
        <dbReference type="Pfam" id="PF07732"/>
    </source>
</evidence>
<accession>A0A1X2H352</accession>
<dbReference type="GO" id="GO:0016491">
    <property type="term" value="F:oxidoreductase activity"/>
    <property type="evidence" value="ECO:0007669"/>
    <property type="project" value="UniProtKB-KW"/>
</dbReference>
<dbReference type="AlphaFoldDB" id="A0A1X2H352"/>
<dbReference type="SUPFAM" id="SSF49503">
    <property type="entry name" value="Cupredoxins"/>
    <property type="match status" value="3"/>
</dbReference>
<evidence type="ECO:0000256" key="1">
    <source>
        <dbReference type="ARBA" id="ARBA00010609"/>
    </source>
</evidence>
<dbReference type="Pfam" id="PF07732">
    <property type="entry name" value="Cu-oxidase_3"/>
    <property type="match status" value="2"/>
</dbReference>
<protein>
    <submittedName>
        <fullName evidence="9">Cupredoxin</fullName>
    </submittedName>
</protein>
<feature type="domain" description="Plastocyanin-like" evidence="8">
    <location>
        <begin position="113"/>
        <end position="182"/>
    </location>
</feature>
<dbReference type="PANTHER" id="PTHR11709:SF394">
    <property type="entry name" value="FI03373P-RELATED"/>
    <property type="match status" value="1"/>
</dbReference>
<dbReference type="Pfam" id="PF07731">
    <property type="entry name" value="Cu-oxidase_2"/>
    <property type="match status" value="2"/>
</dbReference>
<dbReference type="PROSITE" id="PS00079">
    <property type="entry name" value="MULTICOPPER_OXIDASE1"/>
    <property type="match status" value="1"/>
</dbReference>
<reference evidence="9 10" key="1">
    <citation type="submission" date="2016-07" db="EMBL/GenBank/DDBJ databases">
        <title>Pervasive Adenine N6-methylation of Active Genes in Fungi.</title>
        <authorList>
            <consortium name="DOE Joint Genome Institute"/>
            <person name="Mondo S.J."/>
            <person name="Dannebaum R.O."/>
            <person name="Kuo R.C."/>
            <person name="Labutti K."/>
            <person name="Haridas S."/>
            <person name="Kuo A."/>
            <person name="Salamov A."/>
            <person name="Ahrendt S.R."/>
            <person name="Lipzen A."/>
            <person name="Sullivan W."/>
            <person name="Andreopoulos W.B."/>
            <person name="Clum A."/>
            <person name="Lindquist E."/>
            <person name="Daum C."/>
            <person name="Ramamoorthy G.K."/>
            <person name="Gryganskyi A."/>
            <person name="Culley D."/>
            <person name="Magnuson J.K."/>
            <person name="James T.Y."/>
            <person name="O'Malley M.A."/>
            <person name="Stajich J.E."/>
            <person name="Spatafora J.W."/>
            <person name="Visel A."/>
            <person name="Grigoriev I.V."/>
        </authorList>
    </citation>
    <scope>NUCLEOTIDE SEQUENCE [LARGE SCALE GENOMIC DNA]</scope>
    <source>
        <strain evidence="9 10">NRRL 2496</strain>
    </source>
</reference>
<dbReference type="InterPro" id="IPR002355">
    <property type="entry name" value="Cu_oxidase_Cu_BS"/>
</dbReference>
<evidence type="ECO:0000313" key="9">
    <source>
        <dbReference type="EMBL" id="ORY92225.1"/>
    </source>
</evidence>
<feature type="domain" description="Plastocyanin-like" evidence="8">
    <location>
        <begin position="55"/>
        <end position="93"/>
    </location>
</feature>
<gene>
    <name evidence="9" type="ORF">BCR43DRAFT_527489</name>
</gene>
<keyword evidence="4" id="KW-0186">Copper</keyword>
<keyword evidence="10" id="KW-1185">Reference proteome</keyword>
<evidence type="ECO:0000256" key="2">
    <source>
        <dbReference type="ARBA" id="ARBA00022723"/>
    </source>
</evidence>
<dbReference type="InterPro" id="IPR033138">
    <property type="entry name" value="Cu_oxidase_CS"/>
</dbReference>
<keyword evidence="2" id="KW-0479">Metal-binding</keyword>
<dbReference type="OMA" id="NDWFHKS"/>
<dbReference type="Proteomes" id="UP000242180">
    <property type="component" value="Unassembled WGS sequence"/>
</dbReference>
<evidence type="ECO:0000256" key="4">
    <source>
        <dbReference type="ARBA" id="ARBA00023008"/>
    </source>
</evidence>
<dbReference type="InterPro" id="IPR011706">
    <property type="entry name" value="Cu-oxidase_C"/>
</dbReference>
<dbReference type="Pfam" id="PF00394">
    <property type="entry name" value="Cu-oxidase"/>
    <property type="match status" value="1"/>
</dbReference>
<dbReference type="InterPro" id="IPR045087">
    <property type="entry name" value="Cu-oxidase_fam"/>
</dbReference>
<dbReference type="InterPro" id="IPR011707">
    <property type="entry name" value="Cu-oxidase-like_N"/>
</dbReference>
<comment type="caution">
    <text evidence="9">The sequence shown here is derived from an EMBL/GenBank/DDBJ whole genome shotgun (WGS) entry which is preliminary data.</text>
</comment>
<dbReference type="EMBL" id="MCGN01000010">
    <property type="protein sequence ID" value="ORY92225.1"/>
    <property type="molecule type" value="Genomic_DNA"/>
</dbReference>
<feature type="signal peptide" evidence="5">
    <location>
        <begin position="1"/>
        <end position="32"/>
    </location>
</feature>
<organism evidence="9 10">
    <name type="scientific">Syncephalastrum racemosum</name>
    <name type="common">Filamentous fungus</name>
    <dbReference type="NCBI Taxonomy" id="13706"/>
    <lineage>
        <taxon>Eukaryota</taxon>
        <taxon>Fungi</taxon>
        <taxon>Fungi incertae sedis</taxon>
        <taxon>Mucoromycota</taxon>
        <taxon>Mucoromycotina</taxon>
        <taxon>Mucoromycetes</taxon>
        <taxon>Mucorales</taxon>
        <taxon>Syncephalastraceae</taxon>
        <taxon>Syncephalastrum</taxon>
    </lineage>
</organism>
<dbReference type="OrthoDB" id="2121828at2759"/>